<comment type="pathway">
    <text evidence="1">Lipid metabolism; fatty acid beta-oxidation.</text>
</comment>
<dbReference type="Proteomes" id="UP000812966">
    <property type="component" value="Unassembled WGS sequence"/>
</dbReference>
<dbReference type="Pfam" id="PF00378">
    <property type="entry name" value="ECH_1"/>
    <property type="match status" value="1"/>
</dbReference>
<dbReference type="GO" id="GO:0006635">
    <property type="term" value="P:fatty acid beta-oxidation"/>
    <property type="evidence" value="ECO:0007669"/>
    <property type="project" value="UniProtKB-UniPathway"/>
</dbReference>
<keyword evidence="3" id="KW-0276">Fatty acid metabolism</keyword>
<evidence type="ECO:0000256" key="3">
    <source>
        <dbReference type="ARBA" id="ARBA00022832"/>
    </source>
</evidence>
<accession>A0A8K0JGY9</accession>
<dbReference type="PANTHER" id="PTHR43149:SF1">
    <property type="entry name" value="DELTA(3,5)-DELTA(2,4)-DIENOYL-COA ISOMERASE, MITOCHONDRIAL"/>
    <property type="match status" value="1"/>
</dbReference>
<keyword evidence="7" id="KW-1185">Reference proteome</keyword>
<dbReference type="Gene3D" id="1.10.12.10">
    <property type="entry name" value="Lyase 2-enoyl-coa Hydratase, Chain A, domain 2"/>
    <property type="match status" value="1"/>
</dbReference>
<proteinExistence type="inferred from homology"/>
<evidence type="ECO:0000256" key="1">
    <source>
        <dbReference type="ARBA" id="ARBA00005005"/>
    </source>
</evidence>
<evidence type="ECO:0000256" key="5">
    <source>
        <dbReference type="ARBA" id="ARBA00023235"/>
    </source>
</evidence>
<dbReference type="PANTHER" id="PTHR43149">
    <property type="entry name" value="ENOYL-COA HYDRATASE"/>
    <property type="match status" value="1"/>
</dbReference>
<dbReference type="CDD" id="cd06558">
    <property type="entry name" value="crotonase-like"/>
    <property type="match status" value="1"/>
</dbReference>
<dbReference type="InterPro" id="IPR029045">
    <property type="entry name" value="ClpP/crotonase-like_dom_sf"/>
</dbReference>
<dbReference type="GO" id="GO:0051750">
    <property type="term" value="F:delta(3,5)-delta(2,4)-dienoyl-CoA isomerase activity"/>
    <property type="evidence" value="ECO:0007669"/>
    <property type="project" value="TreeGrafter"/>
</dbReference>
<comment type="caution">
    <text evidence="6">The sequence shown here is derived from an EMBL/GenBank/DDBJ whole genome shotgun (WGS) entry which is preliminary data.</text>
</comment>
<evidence type="ECO:0000313" key="6">
    <source>
        <dbReference type="EMBL" id="KAG7528512.1"/>
    </source>
</evidence>
<name>A0A8K0JGY9_9TREE</name>
<dbReference type="InterPro" id="IPR014748">
    <property type="entry name" value="Enoyl-CoA_hydra_C"/>
</dbReference>
<evidence type="ECO:0000256" key="2">
    <source>
        <dbReference type="ARBA" id="ARBA00005254"/>
    </source>
</evidence>
<protein>
    <submittedName>
        <fullName evidence="6">Uncharacterized protein</fullName>
    </submittedName>
</protein>
<dbReference type="UniPathway" id="UPA00659"/>
<evidence type="ECO:0000313" key="7">
    <source>
        <dbReference type="Proteomes" id="UP000812966"/>
    </source>
</evidence>
<dbReference type="AlphaFoldDB" id="A0A8K0JGY9"/>
<reference evidence="6" key="1">
    <citation type="submission" date="2020-04" db="EMBL/GenBank/DDBJ databases">
        <title>Analysis of mating type loci in Filobasidium floriforme.</title>
        <authorList>
            <person name="Nowrousian M."/>
        </authorList>
    </citation>
    <scope>NUCLEOTIDE SEQUENCE</scope>
    <source>
        <strain evidence="6">CBS 6242</strain>
    </source>
</reference>
<evidence type="ECO:0000256" key="4">
    <source>
        <dbReference type="ARBA" id="ARBA00023098"/>
    </source>
</evidence>
<organism evidence="6 7">
    <name type="scientific">Filobasidium floriforme</name>
    <dbReference type="NCBI Taxonomy" id="5210"/>
    <lineage>
        <taxon>Eukaryota</taxon>
        <taxon>Fungi</taxon>
        <taxon>Dikarya</taxon>
        <taxon>Basidiomycota</taxon>
        <taxon>Agaricomycotina</taxon>
        <taxon>Tremellomycetes</taxon>
        <taxon>Filobasidiales</taxon>
        <taxon>Filobasidiaceae</taxon>
        <taxon>Filobasidium</taxon>
    </lineage>
</organism>
<comment type="similarity">
    <text evidence="2">Belongs to the enoyl-CoA hydratase/isomerase family.</text>
</comment>
<keyword evidence="4" id="KW-0443">Lipid metabolism</keyword>
<keyword evidence="5" id="KW-0413">Isomerase</keyword>
<dbReference type="GO" id="GO:0005739">
    <property type="term" value="C:mitochondrion"/>
    <property type="evidence" value="ECO:0007669"/>
    <property type="project" value="TreeGrafter"/>
</dbReference>
<gene>
    <name evidence="6" type="ORF">FFLO_06103</name>
</gene>
<dbReference type="Gene3D" id="3.90.226.10">
    <property type="entry name" value="2-enoyl-CoA Hydratase, Chain A, domain 1"/>
    <property type="match status" value="1"/>
</dbReference>
<dbReference type="SUPFAM" id="SSF52096">
    <property type="entry name" value="ClpP/crotonase"/>
    <property type="match status" value="1"/>
</dbReference>
<sequence length="259" mass="27808">MTSYASFNIPGSKYIQALSPSKGLVLLRLNRGPVNAFNEPYWRELHRTFDHVSSHPEVRCIVLSSAFDKLFTAGLDLNDTDTLSGGKDLDVGRKGYILHHHVKDFQDAITSIEKCHKPVIAAINGLCLGLGVDIASACDIRLASESAVFGILEVDVGLAADIGTLQRFPKIISSASLARELCFTGRRFGAIEAEGMGFVSKVVPGGLKGVEEEAVRMGGVVAGKSPVAVLGTKNILNCESRILLHDGLNYTAAWNICLL</sequence>
<dbReference type="InterPro" id="IPR045002">
    <property type="entry name" value="Ech1-like"/>
</dbReference>
<dbReference type="EMBL" id="JABELV010000179">
    <property type="protein sequence ID" value="KAG7528512.1"/>
    <property type="molecule type" value="Genomic_DNA"/>
</dbReference>
<dbReference type="InterPro" id="IPR001753">
    <property type="entry name" value="Enoyl-CoA_hydra/iso"/>
</dbReference>